<feature type="compositionally biased region" description="Polar residues" evidence="1">
    <location>
        <begin position="109"/>
        <end position="119"/>
    </location>
</feature>
<dbReference type="EMBL" id="JACEEZ010010458">
    <property type="protein sequence ID" value="KAG0721814.1"/>
    <property type="molecule type" value="Genomic_DNA"/>
</dbReference>
<evidence type="ECO:0000313" key="3">
    <source>
        <dbReference type="EMBL" id="KAG0721814.1"/>
    </source>
</evidence>
<name>A0A8J4YCQ0_CHIOP</name>
<proteinExistence type="predicted"/>
<evidence type="ECO:0000256" key="2">
    <source>
        <dbReference type="SAM" id="SignalP"/>
    </source>
</evidence>
<dbReference type="OrthoDB" id="6407151at2759"/>
<keyword evidence="4" id="KW-1185">Reference proteome</keyword>
<feature type="signal peptide" evidence="2">
    <location>
        <begin position="1"/>
        <end position="18"/>
    </location>
</feature>
<dbReference type="Proteomes" id="UP000770661">
    <property type="component" value="Unassembled WGS sequence"/>
</dbReference>
<dbReference type="AlphaFoldDB" id="A0A8J4YCQ0"/>
<feature type="chain" id="PRO_5035148372" evidence="2">
    <location>
        <begin position="19"/>
        <end position="134"/>
    </location>
</feature>
<comment type="caution">
    <text evidence="3">The sequence shown here is derived from an EMBL/GenBank/DDBJ whole genome shotgun (WGS) entry which is preliminary data.</text>
</comment>
<evidence type="ECO:0000256" key="1">
    <source>
        <dbReference type="SAM" id="MobiDB-lite"/>
    </source>
</evidence>
<feature type="region of interest" description="Disordered" evidence="1">
    <location>
        <begin position="109"/>
        <end position="134"/>
    </location>
</feature>
<protein>
    <submittedName>
        <fullName evidence="3">Uncharacterized protein</fullName>
    </submittedName>
</protein>
<accession>A0A8J4YCQ0</accession>
<gene>
    <name evidence="3" type="ORF">GWK47_045674</name>
</gene>
<evidence type="ECO:0000313" key="4">
    <source>
        <dbReference type="Proteomes" id="UP000770661"/>
    </source>
</evidence>
<sequence>MEVSTFLLRLVVAVTALAESPAGGGRLPGDSVSSSPPSTVMARPFGYYADLDHGCRAFHLCSPVFTEEGELEEMAHFTFMCGAREQCSARTLSLVPPRLRLWPCSEATAHSTSPTQSSAIIPEEHPGIHEQALQ</sequence>
<keyword evidence="2" id="KW-0732">Signal</keyword>
<organism evidence="3 4">
    <name type="scientific">Chionoecetes opilio</name>
    <name type="common">Atlantic snow crab</name>
    <name type="synonym">Cancer opilio</name>
    <dbReference type="NCBI Taxonomy" id="41210"/>
    <lineage>
        <taxon>Eukaryota</taxon>
        <taxon>Metazoa</taxon>
        <taxon>Ecdysozoa</taxon>
        <taxon>Arthropoda</taxon>
        <taxon>Crustacea</taxon>
        <taxon>Multicrustacea</taxon>
        <taxon>Malacostraca</taxon>
        <taxon>Eumalacostraca</taxon>
        <taxon>Eucarida</taxon>
        <taxon>Decapoda</taxon>
        <taxon>Pleocyemata</taxon>
        <taxon>Brachyura</taxon>
        <taxon>Eubrachyura</taxon>
        <taxon>Majoidea</taxon>
        <taxon>Majidae</taxon>
        <taxon>Chionoecetes</taxon>
    </lineage>
</organism>
<reference evidence="3" key="1">
    <citation type="submission" date="2020-07" db="EMBL/GenBank/DDBJ databases">
        <title>The High-quality genome of the commercially important snow crab, Chionoecetes opilio.</title>
        <authorList>
            <person name="Jeong J.-H."/>
            <person name="Ryu S."/>
        </authorList>
    </citation>
    <scope>NUCLEOTIDE SEQUENCE</scope>
    <source>
        <strain evidence="3">MADBK_172401_WGS</strain>
        <tissue evidence="3">Digestive gland</tissue>
    </source>
</reference>